<sequence>MSYGGDGYSGYSRGGSRRGRRGRARAGGYHDSRPKHPQPQGIINDPAITIVDPKIQQKKPVKKTEETKQIEIEDEYKYSKAELLEMFASVNLEKATKIMQDHEELDLVVSLSQTPVLLCEEKPSLTLEDLKSRKGYGPRRGGRNDFGKEKAPDDYDDDMDPEWLDGFDASKKFDFSKQVPLKKMFGEKDGVELEELGGLEDDETEDKTEDNANIQQPISIDEIEKKQLSKFEVPTQPQTNVGGQSQFPQPQQDFGQFGFNQPGVNPQGFMPHASDTQGFNPNMMQPQPGFQQPGVGGHPPAGQSPGFGAQPGFGPTHGQDFGGPFGGFQQPPMQDFNNPVGNPMSQGFGGFGGEAFGGFNQPFSNPMDSFGGGDMGFGSSLFGAPAGRDEEFEKIFGQPSAGPPGNDKLFHSHNQPSKGQQPGMFGGYGVDQNQFMQTNDDEDEEDDWLMDDQFQSKNLEFIDQHQDTPIKGSQNLPKVGETIDVAYKYVKAEKKRIPKPRKAHVFKPRLREKKRFEKMFDKEIKEETNNKKPHQQDVDMVLVKKFWDMKRDPTDLEMLNLIQNPFSFHVVNKRSSPPQFYLNKDGPIHIGELFMWFNQGLVPKTFQIGHDENCYKYNSRQCFLFEKFFSEHCNKRFSHYEVSPDEYSSEVHFQPPEQEIEEEVQPEETKAQVSTPFIDPAISGIIKDEAVTIIDASSLEQNLMSQIHSNQMPYPTHGGGQPIDPAIVSFQTHDQSDKKY</sequence>
<feature type="compositionally biased region" description="Acidic residues" evidence="1">
    <location>
        <begin position="198"/>
        <end position="208"/>
    </location>
</feature>
<dbReference type="Proteomes" id="UP001295684">
    <property type="component" value="Unassembled WGS sequence"/>
</dbReference>
<feature type="compositionally biased region" description="Basic residues" evidence="1">
    <location>
        <begin position="15"/>
        <end position="24"/>
    </location>
</feature>
<proteinExistence type="predicted"/>
<dbReference type="AlphaFoldDB" id="A0AAD2DCW2"/>
<feature type="region of interest" description="Disordered" evidence="1">
    <location>
        <begin position="129"/>
        <end position="162"/>
    </location>
</feature>
<accession>A0AAD2DCW2</accession>
<reference evidence="2" key="1">
    <citation type="submission" date="2023-07" db="EMBL/GenBank/DDBJ databases">
        <authorList>
            <consortium name="AG Swart"/>
            <person name="Singh M."/>
            <person name="Singh A."/>
            <person name="Seah K."/>
            <person name="Emmerich C."/>
        </authorList>
    </citation>
    <scope>NUCLEOTIDE SEQUENCE</scope>
    <source>
        <strain evidence="2">DP1</strain>
    </source>
</reference>
<feature type="compositionally biased region" description="Basic and acidic residues" evidence="1">
    <location>
        <begin position="142"/>
        <end position="153"/>
    </location>
</feature>
<evidence type="ECO:0000313" key="2">
    <source>
        <dbReference type="EMBL" id="CAI2387606.1"/>
    </source>
</evidence>
<name>A0AAD2DCW2_EUPCR</name>
<comment type="caution">
    <text evidence="2">The sequence shown here is derived from an EMBL/GenBank/DDBJ whole genome shotgun (WGS) entry which is preliminary data.</text>
</comment>
<keyword evidence="3" id="KW-1185">Reference proteome</keyword>
<evidence type="ECO:0000313" key="3">
    <source>
        <dbReference type="Proteomes" id="UP001295684"/>
    </source>
</evidence>
<organism evidence="2 3">
    <name type="scientific">Euplotes crassus</name>
    <dbReference type="NCBI Taxonomy" id="5936"/>
    <lineage>
        <taxon>Eukaryota</taxon>
        <taxon>Sar</taxon>
        <taxon>Alveolata</taxon>
        <taxon>Ciliophora</taxon>
        <taxon>Intramacronucleata</taxon>
        <taxon>Spirotrichea</taxon>
        <taxon>Hypotrichia</taxon>
        <taxon>Euplotida</taxon>
        <taxon>Euplotidae</taxon>
        <taxon>Moneuplotes</taxon>
    </lineage>
</organism>
<gene>
    <name evidence="2" type="ORF">ECRASSUSDP1_LOCUS29240</name>
</gene>
<evidence type="ECO:0000256" key="1">
    <source>
        <dbReference type="SAM" id="MobiDB-lite"/>
    </source>
</evidence>
<protein>
    <submittedName>
        <fullName evidence="2">Uncharacterized protein</fullName>
    </submittedName>
</protein>
<dbReference type="EMBL" id="CAMPGE010030103">
    <property type="protein sequence ID" value="CAI2387606.1"/>
    <property type="molecule type" value="Genomic_DNA"/>
</dbReference>
<feature type="region of interest" description="Disordered" evidence="1">
    <location>
        <begin position="198"/>
        <end position="217"/>
    </location>
</feature>
<feature type="region of interest" description="Disordered" evidence="1">
    <location>
        <begin position="1"/>
        <end position="67"/>
    </location>
</feature>